<protein>
    <submittedName>
        <fullName evidence="2">Uncharacterized protein</fullName>
    </submittedName>
</protein>
<evidence type="ECO:0000256" key="1">
    <source>
        <dbReference type="SAM" id="MobiDB-lite"/>
    </source>
</evidence>
<reference evidence="3" key="1">
    <citation type="journal article" date="2010" name="Genome Res.">
        <title>Population genomic sequencing of Coccidioides fungi reveals recent hybridization and transposon control.</title>
        <authorList>
            <person name="Neafsey D.E."/>
            <person name="Barker B.M."/>
            <person name="Sharpton T.J."/>
            <person name="Stajich J.E."/>
            <person name="Park D.J."/>
            <person name="Whiston E."/>
            <person name="Hung C.-Y."/>
            <person name="McMahan C."/>
            <person name="White J."/>
            <person name="Sykes S."/>
            <person name="Heiman D."/>
            <person name="Young S."/>
            <person name="Zeng Q."/>
            <person name="Abouelleil A."/>
            <person name="Aftuck L."/>
            <person name="Bessette D."/>
            <person name="Brown A."/>
            <person name="FitzGerald M."/>
            <person name="Lui A."/>
            <person name="Macdonald J.P."/>
            <person name="Priest M."/>
            <person name="Orbach M.J."/>
            <person name="Galgiani J.N."/>
            <person name="Kirkland T.N."/>
            <person name="Cole G.T."/>
            <person name="Birren B.W."/>
            <person name="Henn M.R."/>
            <person name="Taylor J.W."/>
            <person name="Rounsley S.D."/>
        </authorList>
    </citation>
    <scope>NUCLEOTIDE SEQUENCE [LARGE SCALE GENOMIC DNA]</scope>
    <source>
        <strain evidence="3">RMSCC 757 / Silveira</strain>
    </source>
</reference>
<evidence type="ECO:0000313" key="3">
    <source>
        <dbReference type="Proteomes" id="UP000002497"/>
    </source>
</evidence>
<dbReference type="VEuPathDB" id="FungiDB:CPSG_08410"/>
<proteinExistence type="predicted"/>
<sequence length="115" mass="12625">MHVLLRETTDVGARLETVESKYSARSAKHGDKVQRPSCSLRLGRLWASSLFKTLKPGDFNENTFDIAEPTNLSVDGLIQCVAHLLPRSRPPGTFTGAARSMRNAPGATRTCSREL</sequence>
<dbReference type="AlphaFoldDB" id="E9DF10"/>
<reference evidence="3" key="2">
    <citation type="submission" date="2010-03" db="EMBL/GenBank/DDBJ databases">
        <title>The genome sequence of Coccidioides posadasii strain Silveira.</title>
        <authorList>
            <consortium name="The Broad Institute Genome Sequencing Center for Infectious Disease"/>
            <person name="Neafsey D."/>
            <person name="Orbach M."/>
            <person name="Henn M.R."/>
            <person name="Cole G.T."/>
            <person name="Galgiani J."/>
            <person name="Gardner M.J."/>
            <person name="Kirkland T.N."/>
            <person name="Taylor J.W."/>
            <person name="Young S.K."/>
            <person name="Zeng Q."/>
            <person name="Koehrsen M."/>
            <person name="Alvarado L."/>
            <person name="Berlin A."/>
            <person name="Borenstein D."/>
            <person name="Chapman S.B."/>
            <person name="Chen Z."/>
            <person name="Engels R."/>
            <person name="Freedman E."/>
            <person name="Gellesch M."/>
            <person name="Goldberg J."/>
            <person name="Griggs A."/>
            <person name="Gujja S."/>
            <person name="Heilman E."/>
            <person name="Heiman D."/>
            <person name="Howarth C."/>
            <person name="Jen D."/>
            <person name="Larson L."/>
            <person name="Mehta T."/>
            <person name="Neiman D."/>
            <person name="Park D."/>
            <person name="Pearson M."/>
            <person name="Richards J."/>
            <person name="Roberts A."/>
            <person name="Saif S."/>
            <person name="Shea T."/>
            <person name="Shenoy N."/>
            <person name="Sisk P."/>
            <person name="Stolte C."/>
            <person name="Sykes S."/>
            <person name="Walk T."/>
            <person name="White J."/>
            <person name="Yandava C."/>
            <person name="Haas B."/>
            <person name="Nusbaum C."/>
            <person name="Birren B."/>
        </authorList>
    </citation>
    <scope>NUCLEOTIDE SEQUENCE [LARGE SCALE GENOMIC DNA]</scope>
    <source>
        <strain evidence="3">RMSCC 757 / Silveira</strain>
    </source>
</reference>
<dbReference type="HOGENOM" id="CLU_2108796_0_0_1"/>
<accession>E9DF10</accession>
<evidence type="ECO:0000313" key="2">
    <source>
        <dbReference type="EMBL" id="EFW15223.1"/>
    </source>
</evidence>
<organism evidence="3">
    <name type="scientific">Coccidioides posadasii (strain RMSCC 757 / Silveira)</name>
    <name type="common">Valley fever fungus</name>
    <dbReference type="NCBI Taxonomy" id="443226"/>
    <lineage>
        <taxon>Eukaryota</taxon>
        <taxon>Fungi</taxon>
        <taxon>Dikarya</taxon>
        <taxon>Ascomycota</taxon>
        <taxon>Pezizomycotina</taxon>
        <taxon>Eurotiomycetes</taxon>
        <taxon>Eurotiomycetidae</taxon>
        <taxon>Onygenales</taxon>
        <taxon>Onygenaceae</taxon>
        <taxon>Coccidioides</taxon>
    </lineage>
</organism>
<feature type="region of interest" description="Disordered" evidence="1">
    <location>
        <begin position="93"/>
        <end position="115"/>
    </location>
</feature>
<keyword evidence="3" id="KW-1185">Reference proteome</keyword>
<name>E9DF10_COCPS</name>
<dbReference type="EMBL" id="GL636502">
    <property type="protein sequence ID" value="EFW15223.1"/>
    <property type="molecule type" value="Genomic_DNA"/>
</dbReference>
<gene>
    <name evidence="2" type="ORF">CPSG_08410</name>
</gene>
<dbReference type="Proteomes" id="UP000002497">
    <property type="component" value="Unassembled WGS sequence"/>
</dbReference>